<dbReference type="InterPro" id="IPR001387">
    <property type="entry name" value="Cro/C1-type_HTH"/>
</dbReference>
<dbReference type="InterPro" id="IPR010982">
    <property type="entry name" value="Lambda_DNA-bd_dom_sf"/>
</dbReference>
<organism evidence="2 3">
    <name type="scientific">Paenibacillus alvei</name>
    <name type="common">Bacillus alvei</name>
    <dbReference type="NCBI Taxonomy" id="44250"/>
    <lineage>
        <taxon>Bacteria</taxon>
        <taxon>Bacillati</taxon>
        <taxon>Bacillota</taxon>
        <taxon>Bacilli</taxon>
        <taxon>Bacillales</taxon>
        <taxon>Paenibacillaceae</taxon>
        <taxon>Paenibacillus</taxon>
    </lineage>
</organism>
<dbReference type="SMART" id="SM00530">
    <property type="entry name" value="HTH_XRE"/>
    <property type="match status" value="1"/>
</dbReference>
<reference evidence="2 3" key="1">
    <citation type="submission" date="2022-05" db="EMBL/GenBank/DDBJ databases">
        <title>Genome Sequencing of Bee-Associated Microbes.</title>
        <authorList>
            <person name="Dunlap C."/>
        </authorList>
    </citation>
    <scope>NUCLEOTIDE SEQUENCE [LARGE SCALE GENOMIC DNA]</scope>
    <source>
        <strain evidence="2 3">NRRL NRS-750</strain>
    </source>
</reference>
<dbReference type="EMBL" id="JAMDLY010000008">
    <property type="protein sequence ID" value="MCY9529143.1"/>
    <property type="molecule type" value="Genomic_DNA"/>
</dbReference>
<evidence type="ECO:0000313" key="2">
    <source>
        <dbReference type="EMBL" id="MCY9529143.1"/>
    </source>
</evidence>
<accession>A0ABT4E9K0</accession>
<dbReference type="RefSeq" id="WP_268631869.1">
    <property type="nucleotide sequence ID" value="NZ_JAMDLY010000008.1"/>
</dbReference>
<comment type="caution">
    <text evidence="2">The sequence shown here is derived from an EMBL/GenBank/DDBJ whole genome shotgun (WGS) entry which is preliminary data.</text>
</comment>
<dbReference type="Proteomes" id="UP001527090">
    <property type="component" value="Unassembled WGS sequence"/>
</dbReference>
<dbReference type="Pfam" id="PF01381">
    <property type="entry name" value="HTH_3"/>
    <property type="match status" value="1"/>
</dbReference>
<protein>
    <submittedName>
        <fullName evidence="2">Helix-turn-helix transcriptional regulator</fullName>
    </submittedName>
</protein>
<feature type="domain" description="HTH cro/C1-type" evidence="1">
    <location>
        <begin position="11"/>
        <end position="64"/>
    </location>
</feature>
<evidence type="ECO:0000313" key="3">
    <source>
        <dbReference type="Proteomes" id="UP001527090"/>
    </source>
</evidence>
<dbReference type="SUPFAM" id="SSF47413">
    <property type="entry name" value="lambda repressor-like DNA-binding domains"/>
    <property type="match status" value="1"/>
</dbReference>
<gene>
    <name evidence="2" type="ORF">M5X04_07310</name>
</gene>
<dbReference type="CDD" id="cd00093">
    <property type="entry name" value="HTH_XRE"/>
    <property type="match status" value="1"/>
</dbReference>
<dbReference type="Gene3D" id="1.10.260.40">
    <property type="entry name" value="lambda repressor-like DNA-binding domains"/>
    <property type="match status" value="1"/>
</dbReference>
<sequence>MTNNRVVRHRMKQLRKMKGSQDAVGYATGVTGTYIRHIENGYVVPGLKFMRRLSDYFETPLEELFPDVFHENRN</sequence>
<dbReference type="PROSITE" id="PS50943">
    <property type="entry name" value="HTH_CROC1"/>
    <property type="match status" value="1"/>
</dbReference>
<keyword evidence="3" id="KW-1185">Reference proteome</keyword>
<proteinExistence type="predicted"/>
<evidence type="ECO:0000259" key="1">
    <source>
        <dbReference type="PROSITE" id="PS50943"/>
    </source>
</evidence>
<name>A0ABT4E9K0_PAEAL</name>